<comment type="caution">
    <text evidence="5">The sequence shown here is derived from an EMBL/GenBank/DDBJ whole genome shotgun (WGS) entry which is preliminary data.</text>
</comment>
<dbReference type="Proteomes" id="UP000190080">
    <property type="component" value="Unassembled WGS sequence"/>
</dbReference>
<dbReference type="InterPro" id="IPR041704">
    <property type="entry name" value="CFLE_GH18"/>
</dbReference>
<dbReference type="GO" id="GO:0016798">
    <property type="term" value="F:hydrolase activity, acting on glycosyl bonds"/>
    <property type="evidence" value="ECO:0007669"/>
    <property type="project" value="UniProtKB-KW"/>
</dbReference>
<dbReference type="InterPro" id="IPR029070">
    <property type="entry name" value="Chitinase_insertion_sf"/>
</dbReference>
<dbReference type="PANTHER" id="PTHR46066:SF2">
    <property type="entry name" value="CHITINASE DOMAIN-CONTAINING PROTEIN 1"/>
    <property type="match status" value="1"/>
</dbReference>
<feature type="domain" description="Fibronectin type-III" evidence="3">
    <location>
        <begin position="50"/>
        <end position="140"/>
    </location>
</feature>
<dbReference type="Gene3D" id="3.20.20.80">
    <property type="entry name" value="Glycosidases"/>
    <property type="match status" value="1"/>
</dbReference>
<proteinExistence type="predicted"/>
<reference evidence="5 6" key="1">
    <citation type="submission" date="2017-03" db="EMBL/GenBank/DDBJ databases">
        <title>Genome sequence of Clostridium oryzae DSM 28571.</title>
        <authorList>
            <person name="Poehlein A."/>
            <person name="Daniel R."/>
        </authorList>
    </citation>
    <scope>NUCLEOTIDE SEQUENCE [LARGE SCALE GENOMIC DNA]</scope>
    <source>
        <strain evidence="5 6">DSM 28571</strain>
    </source>
</reference>
<dbReference type="InterPro" id="IPR001223">
    <property type="entry name" value="Glyco_hydro18_cat"/>
</dbReference>
<keyword evidence="2" id="KW-0326">Glycosidase</keyword>
<keyword evidence="6" id="KW-1185">Reference proteome</keyword>
<sequence length="459" mass="50070">MNQPINEIYKKGVLYLKSYKKLLSIFTLTFILILSNSLVLAKTAVKKGTAPSSPTSLIYSGLTANEVTLSWASVSNASGYKVYRATTIDSNYALIATVSATSYKSISLTSNTKYWYFVRAYNSYGTSVDSPHISLTTLQSSTTTSAKKLVLGFSTYYYSGDSSSYNSMTANTSTIDEIATHTYITDSTGNISGLVPANQISYANSNGIKAMAMVSNNFDGNIAKTLLESSTNRQALINNILTSLKSNGYKGVNIDFEGVYYYDRTYLTTFMKELNNTLKPQGFSVTMSVPAKISDSPTASWNGAFDYAALAAYSDKIVLMTYDEHYPGGSPGAIASIGWVENVIKYASTVIPKEKLLLGTAGYGYDWSSSGTKAYGISSIYNLASTHGAAIKWDSTSQSPYFNYSDSSGISHTVWFENAQSLNYKLNLVNSYNLSGIGIWRLGLENADYWTSIKTKFGR</sequence>
<dbReference type="SMART" id="SM00636">
    <property type="entry name" value="Glyco_18"/>
    <property type="match status" value="1"/>
</dbReference>
<dbReference type="PROSITE" id="PS51910">
    <property type="entry name" value="GH18_2"/>
    <property type="match status" value="1"/>
</dbReference>
<protein>
    <submittedName>
        <fullName evidence="5">Spore germination protein YaaH</fullName>
    </submittedName>
</protein>
<evidence type="ECO:0000259" key="4">
    <source>
        <dbReference type="PROSITE" id="PS51910"/>
    </source>
</evidence>
<evidence type="ECO:0000259" key="3">
    <source>
        <dbReference type="PROSITE" id="PS50853"/>
    </source>
</evidence>
<dbReference type="CDD" id="cd00063">
    <property type="entry name" value="FN3"/>
    <property type="match status" value="1"/>
</dbReference>
<dbReference type="GO" id="GO:0008061">
    <property type="term" value="F:chitin binding"/>
    <property type="evidence" value="ECO:0007669"/>
    <property type="project" value="InterPro"/>
</dbReference>
<dbReference type="SMART" id="SM00060">
    <property type="entry name" value="FN3"/>
    <property type="match status" value="1"/>
</dbReference>
<dbReference type="Gene3D" id="3.10.50.10">
    <property type="match status" value="1"/>
</dbReference>
<evidence type="ECO:0000256" key="1">
    <source>
        <dbReference type="ARBA" id="ARBA00022801"/>
    </source>
</evidence>
<dbReference type="AlphaFoldDB" id="A0A1V4IS50"/>
<dbReference type="GO" id="GO:0005975">
    <property type="term" value="P:carbohydrate metabolic process"/>
    <property type="evidence" value="ECO:0007669"/>
    <property type="project" value="InterPro"/>
</dbReference>
<gene>
    <name evidence="5" type="primary">yaaH_1</name>
    <name evidence="5" type="ORF">CLORY_14850</name>
</gene>
<dbReference type="SUPFAM" id="SSF51445">
    <property type="entry name" value="(Trans)glycosidases"/>
    <property type="match status" value="1"/>
</dbReference>
<keyword evidence="1" id="KW-0378">Hydrolase</keyword>
<dbReference type="Gene3D" id="2.60.40.10">
    <property type="entry name" value="Immunoglobulins"/>
    <property type="match status" value="1"/>
</dbReference>
<dbReference type="Pfam" id="PF00704">
    <property type="entry name" value="Glyco_hydro_18"/>
    <property type="match status" value="1"/>
</dbReference>
<dbReference type="STRING" id="1450648.CLORY_14850"/>
<dbReference type="InterPro" id="IPR003961">
    <property type="entry name" value="FN3_dom"/>
</dbReference>
<dbReference type="PANTHER" id="PTHR46066">
    <property type="entry name" value="CHITINASE DOMAIN-CONTAINING PROTEIN 1 FAMILY MEMBER"/>
    <property type="match status" value="1"/>
</dbReference>
<dbReference type="InterPro" id="IPR011583">
    <property type="entry name" value="Chitinase_II/V-like_cat"/>
</dbReference>
<accession>A0A1V4IS50</accession>
<dbReference type="CDD" id="cd02874">
    <property type="entry name" value="GH18_CFLE_spore_hydrolase"/>
    <property type="match status" value="1"/>
</dbReference>
<dbReference type="PROSITE" id="PS50853">
    <property type="entry name" value="FN3"/>
    <property type="match status" value="1"/>
</dbReference>
<evidence type="ECO:0000256" key="2">
    <source>
        <dbReference type="ARBA" id="ARBA00023295"/>
    </source>
</evidence>
<dbReference type="InterPro" id="IPR013783">
    <property type="entry name" value="Ig-like_fold"/>
</dbReference>
<dbReference type="EMBL" id="MZGV01000012">
    <property type="protein sequence ID" value="OPJ62861.1"/>
    <property type="molecule type" value="Genomic_DNA"/>
</dbReference>
<organism evidence="5 6">
    <name type="scientific">Clostridium oryzae</name>
    <dbReference type="NCBI Taxonomy" id="1450648"/>
    <lineage>
        <taxon>Bacteria</taxon>
        <taxon>Bacillati</taxon>
        <taxon>Bacillota</taxon>
        <taxon>Clostridia</taxon>
        <taxon>Eubacteriales</taxon>
        <taxon>Clostridiaceae</taxon>
        <taxon>Clostridium</taxon>
    </lineage>
</organism>
<dbReference type="SUPFAM" id="SSF49265">
    <property type="entry name" value="Fibronectin type III"/>
    <property type="match status" value="1"/>
</dbReference>
<dbReference type="InterPro" id="IPR036116">
    <property type="entry name" value="FN3_sf"/>
</dbReference>
<dbReference type="InterPro" id="IPR017853">
    <property type="entry name" value="GH"/>
</dbReference>
<name>A0A1V4IS50_9CLOT</name>
<evidence type="ECO:0000313" key="5">
    <source>
        <dbReference type="EMBL" id="OPJ62861.1"/>
    </source>
</evidence>
<evidence type="ECO:0000313" key="6">
    <source>
        <dbReference type="Proteomes" id="UP000190080"/>
    </source>
</evidence>
<feature type="domain" description="GH18" evidence="4">
    <location>
        <begin position="152"/>
        <end position="459"/>
    </location>
</feature>